<comment type="similarity">
    <text evidence="1">Belongs to the GSP E family.</text>
</comment>
<gene>
    <name evidence="3" type="ORF">Bravens_00681</name>
</gene>
<protein>
    <submittedName>
        <fullName evidence="3">Putative conjugal transfer protein</fullName>
    </submittedName>
</protein>
<dbReference type="InterPro" id="IPR001482">
    <property type="entry name" value="T2SS/T4SS_dom"/>
</dbReference>
<reference evidence="3 4" key="1">
    <citation type="submission" date="2016-01" db="EMBL/GenBank/DDBJ databases">
        <title>Use of Whole Genome Sequencing to ascertain that Brevibacterium massiliense (Roux, Raoult 2009) is a later heterotypic synonym of Brevibacterium ravenspurgense (Mages 2008).</title>
        <authorList>
            <person name="Bernier A.-M."/>
            <person name="Burdz T."/>
            <person name="Huynh C."/>
            <person name="Pachecho A.L."/>
            <person name="Wiebe D."/>
            <person name="Bonner C."/>
            <person name="Bernard K."/>
        </authorList>
    </citation>
    <scope>NUCLEOTIDE SEQUENCE [LARGE SCALE GENOMIC DNA]</scope>
    <source>
        <strain evidence="3 4">CCUG56047</strain>
    </source>
</reference>
<dbReference type="InterPro" id="IPR027417">
    <property type="entry name" value="P-loop_NTPase"/>
</dbReference>
<dbReference type="PANTHER" id="PTHR30486:SF6">
    <property type="entry name" value="TYPE IV PILUS RETRACTATION ATPASE PILT"/>
    <property type="match status" value="1"/>
</dbReference>
<dbReference type="AlphaFoldDB" id="A0A150H9N7"/>
<dbReference type="EMBL" id="LQQC01000008">
    <property type="protein sequence ID" value="KXZ58809.1"/>
    <property type="molecule type" value="Genomic_DNA"/>
</dbReference>
<feature type="domain" description="Bacterial type II secretion system protein E" evidence="2">
    <location>
        <begin position="67"/>
        <end position="342"/>
    </location>
</feature>
<evidence type="ECO:0000313" key="4">
    <source>
        <dbReference type="Proteomes" id="UP000243589"/>
    </source>
</evidence>
<dbReference type="PANTHER" id="PTHR30486">
    <property type="entry name" value="TWITCHING MOTILITY PROTEIN PILT"/>
    <property type="match status" value="1"/>
</dbReference>
<dbReference type="RefSeq" id="WP_062020289.1">
    <property type="nucleotide sequence ID" value="NZ_LQQC01000008.1"/>
</dbReference>
<dbReference type="PATRIC" id="fig|479117.4.peg.679"/>
<evidence type="ECO:0000259" key="2">
    <source>
        <dbReference type="Pfam" id="PF00437"/>
    </source>
</evidence>
<evidence type="ECO:0000256" key="1">
    <source>
        <dbReference type="ARBA" id="ARBA00006611"/>
    </source>
</evidence>
<proteinExistence type="inferred from homology"/>
<dbReference type="CDD" id="cd01130">
    <property type="entry name" value="VirB11-like_ATPase"/>
    <property type="match status" value="1"/>
</dbReference>
<organism evidence="3 4">
    <name type="scientific">Brevibacterium ravenspurgense</name>
    <dbReference type="NCBI Taxonomy" id="479117"/>
    <lineage>
        <taxon>Bacteria</taxon>
        <taxon>Bacillati</taxon>
        <taxon>Actinomycetota</taxon>
        <taxon>Actinomycetes</taxon>
        <taxon>Micrococcales</taxon>
        <taxon>Brevibacteriaceae</taxon>
        <taxon>Brevibacterium</taxon>
    </lineage>
</organism>
<dbReference type="GO" id="GO:0016887">
    <property type="term" value="F:ATP hydrolysis activity"/>
    <property type="evidence" value="ECO:0007669"/>
    <property type="project" value="InterPro"/>
</dbReference>
<dbReference type="Pfam" id="PF00437">
    <property type="entry name" value="T2SSE"/>
    <property type="match status" value="1"/>
</dbReference>
<dbReference type="InterPro" id="IPR050921">
    <property type="entry name" value="T4SS_GSP_E_ATPase"/>
</dbReference>
<dbReference type="Proteomes" id="UP000243589">
    <property type="component" value="Unassembled WGS sequence"/>
</dbReference>
<name>A0A150H9N7_9MICO</name>
<sequence length="407" mass="44261">MDATDIIAEQVRDAVRLRGLDPRMEPEPTRALIRDVIAAYDEHTLSGSLPLLDDPEQAFQRIVDDLTGFGPLQRFLDDPEVEEIWINSPDKVFISRDGVSELTTLVLSETDVYELIEKMLRTSGRRVDLSQPFVDASLPDGSRLHVVLPDITRRHPSVNIRKFIKKTRSLDDLVRSGSLTSAAARFLDAAVKAGANIVVSGATQAGKTTMLNALAGSIPARERVISCEEVFELAIPTRDWVPMQCRQASLEGTGEVTLRDLVKEALRMRPTRIVVGEVRQAESFDLLIALNSGLPGMGTIHANSARTAVTKLCTLPLLAGPNIGSEFVTPTVAAALDLVVHLALNADGSRRVVEIAAVPGGMENGVVELESVFHTVNGTLVRGTGFTHLGERFSRMGLNIHQILENA</sequence>
<accession>A0A150H9N7</accession>
<dbReference type="Gene3D" id="3.40.50.300">
    <property type="entry name" value="P-loop containing nucleotide triphosphate hydrolases"/>
    <property type="match status" value="1"/>
</dbReference>
<dbReference type="Gene3D" id="3.30.450.380">
    <property type="match status" value="1"/>
</dbReference>
<evidence type="ECO:0000313" key="3">
    <source>
        <dbReference type="EMBL" id="KXZ58809.1"/>
    </source>
</evidence>
<keyword evidence="4" id="KW-1185">Reference proteome</keyword>
<dbReference type="SUPFAM" id="SSF52540">
    <property type="entry name" value="P-loop containing nucleoside triphosphate hydrolases"/>
    <property type="match status" value="1"/>
</dbReference>
<comment type="caution">
    <text evidence="3">The sequence shown here is derived from an EMBL/GenBank/DDBJ whole genome shotgun (WGS) entry which is preliminary data.</text>
</comment>